<feature type="domain" description="Nucleoside transporter/FeoB GTPase Gate" evidence="2">
    <location>
        <begin position="135"/>
        <end position="231"/>
    </location>
</feature>
<protein>
    <submittedName>
        <fullName evidence="3">Nucleoside recognition membrane protein YjiH</fullName>
    </submittedName>
</protein>
<feature type="transmembrane region" description="Helical" evidence="1">
    <location>
        <begin position="211"/>
        <end position="231"/>
    </location>
</feature>
<evidence type="ECO:0000256" key="1">
    <source>
        <dbReference type="SAM" id="Phobius"/>
    </source>
</evidence>
<dbReference type="AlphaFoldDB" id="A0A9Q2CY67"/>
<dbReference type="Pfam" id="PF07670">
    <property type="entry name" value="Gate"/>
    <property type="match status" value="1"/>
</dbReference>
<feature type="transmembrane region" description="Helical" evidence="1">
    <location>
        <begin position="96"/>
        <end position="119"/>
    </location>
</feature>
<evidence type="ECO:0000313" key="3">
    <source>
        <dbReference type="EMBL" id="MBB5175477.1"/>
    </source>
</evidence>
<keyword evidence="1" id="KW-1133">Transmembrane helix</keyword>
<proteinExistence type="predicted"/>
<feature type="transmembrane region" description="Helical" evidence="1">
    <location>
        <begin position="362"/>
        <end position="384"/>
    </location>
</feature>
<dbReference type="Proteomes" id="UP000579136">
    <property type="component" value="Unassembled WGS sequence"/>
</dbReference>
<name>A0A9Q2CY67_9STAP</name>
<evidence type="ECO:0000313" key="4">
    <source>
        <dbReference type="Proteomes" id="UP000579136"/>
    </source>
</evidence>
<evidence type="ECO:0000259" key="2">
    <source>
        <dbReference type="Pfam" id="PF07670"/>
    </source>
</evidence>
<sequence length="445" mass="50389">MPKNFSEVKISKETMDQQESKKIWRFFVYSLIGIFIFFIPITIGEKNSIILDHLVSFIRMTFADIEMYYTWVVIIVGAILPFILKQTKTISDKIFTGIKLFGLVIGTMVVFNFGPSVVLQDNIGKFLYNSLAINLSILIPIGGALLALVVDYGLLIFMGVLLEPIMRPIFRTPGRSAIDAVASFVGSYSIGLLITSRVYKEGLYSKRESLIIATGFSTVSVTFMIVIANTLDMMDHWLLYFWWTLIITFLVTAISVRIPPISTEKDEFYGGVNKNVVERFDTNRFQYAWYKTKQASFEFETLGKSIWKNFFDALRMMTSIVPSILAIGFIGLVLAEYTPIIHWLSFIFYPVLFFWPIDNIALIADAATISLIEMFLPVLLVTEAALQTKFIVAVVSVSAIIFLSGLVPAILSTDLKISFWKLMVIWFIRVALTLIITIPISILLF</sequence>
<gene>
    <name evidence="3" type="ORF">HNQ45_000347</name>
</gene>
<feature type="transmembrane region" description="Helical" evidence="1">
    <location>
        <begin position="313"/>
        <end position="334"/>
    </location>
</feature>
<keyword evidence="4" id="KW-1185">Reference proteome</keyword>
<feature type="transmembrane region" description="Helical" evidence="1">
    <location>
        <begin position="237"/>
        <end position="256"/>
    </location>
</feature>
<feature type="transmembrane region" description="Helical" evidence="1">
    <location>
        <begin position="131"/>
        <end position="160"/>
    </location>
</feature>
<comment type="caution">
    <text evidence="3">The sequence shown here is derived from an EMBL/GenBank/DDBJ whole genome shotgun (WGS) entry which is preliminary data.</text>
</comment>
<accession>A0A9Q2CY67</accession>
<feature type="transmembrane region" description="Helical" evidence="1">
    <location>
        <begin position="65"/>
        <end position="84"/>
    </location>
</feature>
<feature type="transmembrane region" description="Helical" evidence="1">
    <location>
        <begin position="423"/>
        <end position="444"/>
    </location>
</feature>
<reference evidence="3 4" key="1">
    <citation type="submission" date="2020-08" db="EMBL/GenBank/DDBJ databases">
        <title>Genomic Encyclopedia of Type Strains, Phase IV (KMG-IV): sequencing the most valuable type-strain genomes for metagenomic binning, comparative biology and taxonomic classification.</title>
        <authorList>
            <person name="Goeker M."/>
        </authorList>
    </citation>
    <scope>NUCLEOTIDE SEQUENCE [LARGE SCALE GENOMIC DNA]</scope>
    <source>
        <strain evidence="3 4">DSM 19163</strain>
    </source>
</reference>
<keyword evidence="1" id="KW-0472">Membrane</keyword>
<feature type="transmembrane region" description="Helical" evidence="1">
    <location>
        <begin position="390"/>
        <end position="411"/>
    </location>
</feature>
<feature type="transmembrane region" description="Helical" evidence="1">
    <location>
        <begin position="340"/>
        <end position="357"/>
    </location>
</feature>
<keyword evidence="1" id="KW-0812">Transmembrane</keyword>
<dbReference type="EMBL" id="JACHHF010000002">
    <property type="protein sequence ID" value="MBB5175477.1"/>
    <property type="molecule type" value="Genomic_DNA"/>
</dbReference>
<organism evidence="3 4">
    <name type="scientific">Nosocomiicoccus ampullae</name>
    <dbReference type="NCBI Taxonomy" id="489910"/>
    <lineage>
        <taxon>Bacteria</taxon>
        <taxon>Bacillati</taxon>
        <taxon>Bacillota</taxon>
        <taxon>Bacilli</taxon>
        <taxon>Bacillales</taxon>
        <taxon>Staphylococcaceae</taxon>
        <taxon>Nosocomiicoccus</taxon>
    </lineage>
</organism>
<feature type="transmembrane region" description="Helical" evidence="1">
    <location>
        <begin position="180"/>
        <end position="199"/>
    </location>
</feature>
<dbReference type="InterPro" id="IPR011642">
    <property type="entry name" value="Gate_dom"/>
</dbReference>
<feature type="transmembrane region" description="Helical" evidence="1">
    <location>
        <begin position="23"/>
        <end position="44"/>
    </location>
</feature>